<dbReference type="AlphaFoldDB" id="M3GWF9"/>
<dbReference type="EMBL" id="AHOR02000037">
    <property type="protein sequence ID" value="EMF81231.1"/>
    <property type="molecule type" value="Genomic_DNA"/>
</dbReference>
<dbReference type="Proteomes" id="UP000011770">
    <property type="component" value="Unassembled WGS sequence"/>
</dbReference>
<evidence type="ECO:0000313" key="1">
    <source>
        <dbReference type="EMBL" id="EMF81231.1"/>
    </source>
</evidence>
<proteinExistence type="predicted"/>
<comment type="caution">
    <text evidence="1">The sequence shown here is derived from an EMBL/GenBank/DDBJ whole genome shotgun (WGS) entry which is preliminary data.</text>
</comment>
<gene>
    <name evidence="1" type="ORF">LEP1GSC188_2724</name>
</gene>
<name>M3GWF9_9LEPT</name>
<organism evidence="1 2">
    <name type="scientific">Leptospira weilii serovar Topaz str. LT2116</name>
    <dbReference type="NCBI Taxonomy" id="1088540"/>
    <lineage>
        <taxon>Bacteria</taxon>
        <taxon>Pseudomonadati</taxon>
        <taxon>Spirochaetota</taxon>
        <taxon>Spirochaetia</taxon>
        <taxon>Leptospirales</taxon>
        <taxon>Leptospiraceae</taxon>
        <taxon>Leptospira</taxon>
    </lineage>
</organism>
<evidence type="ECO:0000313" key="2">
    <source>
        <dbReference type="Proteomes" id="UP000011770"/>
    </source>
</evidence>
<sequence>MILRIVFKAIEKHYPHLIPQYRKFFPKNIGGQNTIRTHFAIKRKYILKFIYSILRIYKKHNYVIGNRKLISRESWIKKIKLKKEV</sequence>
<reference evidence="1 2" key="1">
    <citation type="submission" date="2013-01" db="EMBL/GenBank/DDBJ databases">
        <authorList>
            <person name="Harkins D.M."/>
            <person name="Durkin A.S."/>
            <person name="Brinkac L.M."/>
            <person name="Haft D.H."/>
            <person name="Selengut J.D."/>
            <person name="Sanka R."/>
            <person name="DePew J."/>
            <person name="Purushe J."/>
            <person name="Tulsiani S.M."/>
            <person name="Graham G.C."/>
            <person name="Burns M.-A."/>
            <person name="Dohnt M.F."/>
            <person name="Smythe L.D."/>
            <person name="McKay D.B."/>
            <person name="Craig S.B."/>
            <person name="Vinetz J.M."/>
            <person name="Sutton G.G."/>
            <person name="Nierman W.C."/>
            <person name="Fouts D.E."/>
        </authorList>
    </citation>
    <scope>NUCLEOTIDE SEQUENCE [LARGE SCALE GENOMIC DNA]</scope>
    <source>
        <strain evidence="1 2">LT2116</strain>
    </source>
</reference>
<protein>
    <submittedName>
        <fullName evidence="1">Uncharacterized protein</fullName>
    </submittedName>
</protein>
<accession>M3GWF9</accession>